<dbReference type="AlphaFoldDB" id="A0A830HVQ4"/>
<name>A0A830HVQ4_9CHLO</name>
<dbReference type="InterPro" id="IPR000719">
    <property type="entry name" value="Prot_kinase_dom"/>
</dbReference>
<dbReference type="Pfam" id="PF00069">
    <property type="entry name" value="Pkinase"/>
    <property type="match status" value="1"/>
</dbReference>
<evidence type="ECO:0000256" key="5">
    <source>
        <dbReference type="ARBA" id="ARBA00022777"/>
    </source>
</evidence>
<evidence type="ECO:0000256" key="4">
    <source>
        <dbReference type="ARBA" id="ARBA00022741"/>
    </source>
</evidence>
<keyword evidence="5" id="KW-0418">Kinase</keyword>
<dbReference type="PROSITE" id="PS00108">
    <property type="entry name" value="PROTEIN_KINASE_ST"/>
    <property type="match status" value="1"/>
</dbReference>
<evidence type="ECO:0000256" key="2">
    <source>
        <dbReference type="ARBA" id="ARBA00022527"/>
    </source>
</evidence>
<proteinExistence type="predicted"/>
<evidence type="ECO:0000256" key="1">
    <source>
        <dbReference type="ARBA" id="ARBA00012513"/>
    </source>
</evidence>
<feature type="compositionally biased region" description="Basic and acidic residues" evidence="9">
    <location>
        <begin position="407"/>
        <end position="417"/>
    </location>
</feature>
<dbReference type="GO" id="GO:0005524">
    <property type="term" value="F:ATP binding"/>
    <property type="evidence" value="ECO:0007669"/>
    <property type="project" value="UniProtKB-KW"/>
</dbReference>
<dbReference type="InterPro" id="IPR011009">
    <property type="entry name" value="Kinase-like_dom_sf"/>
</dbReference>
<reference evidence="11" key="1">
    <citation type="submission" date="2020-10" db="EMBL/GenBank/DDBJ databases">
        <title>Unveiling of a novel bifunctional photoreceptor, Dualchrome1, isolated from a cosmopolitan green alga.</title>
        <authorList>
            <person name="Suzuki S."/>
            <person name="Kawachi M."/>
        </authorList>
    </citation>
    <scope>NUCLEOTIDE SEQUENCE</scope>
    <source>
        <strain evidence="11">NIES 2893</strain>
    </source>
</reference>
<dbReference type="SUPFAM" id="SSF56112">
    <property type="entry name" value="Protein kinase-like (PK-like)"/>
    <property type="match status" value="1"/>
</dbReference>
<evidence type="ECO:0000313" key="12">
    <source>
        <dbReference type="Proteomes" id="UP000660262"/>
    </source>
</evidence>
<evidence type="ECO:0000256" key="8">
    <source>
        <dbReference type="ARBA" id="ARBA00048679"/>
    </source>
</evidence>
<evidence type="ECO:0000256" key="3">
    <source>
        <dbReference type="ARBA" id="ARBA00022679"/>
    </source>
</evidence>
<keyword evidence="6" id="KW-0067">ATP-binding</keyword>
<dbReference type="EC" id="2.7.11.1" evidence="1"/>
<comment type="catalytic activity">
    <reaction evidence="7">
        <text>L-threonyl-[protein] + ATP = O-phospho-L-threonyl-[protein] + ADP + H(+)</text>
        <dbReference type="Rhea" id="RHEA:46608"/>
        <dbReference type="Rhea" id="RHEA-COMP:11060"/>
        <dbReference type="Rhea" id="RHEA-COMP:11605"/>
        <dbReference type="ChEBI" id="CHEBI:15378"/>
        <dbReference type="ChEBI" id="CHEBI:30013"/>
        <dbReference type="ChEBI" id="CHEBI:30616"/>
        <dbReference type="ChEBI" id="CHEBI:61977"/>
        <dbReference type="ChEBI" id="CHEBI:456216"/>
        <dbReference type="EC" id="2.7.11.1"/>
    </reaction>
</comment>
<dbReference type="Proteomes" id="UP000660262">
    <property type="component" value="Unassembled WGS sequence"/>
</dbReference>
<dbReference type="PROSITE" id="PS50011">
    <property type="entry name" value="PROTEIN_KINASE_DOM"/>
    <property type="match status" value="1"/>
</dbReference>
<comment type="caution">
    <text evidence="11">The sequence shown here is derived from an EMBL/GenBank/DDBJ whole genome shotgun (WGS) entry which is preliminary data.</text>
</comment>
<keyword evidence="12" id="KW-1185">Reference proteome</keyword>
<evidence type="ECO:0000256" key="6">
    <source>
        <dbReference type="ARBA" id="ARBA00022840"/>
    </source>
</evidence>
<evidence type="ECO:0000256" key="9">
    <source>
        <dbReference type="SAM" id="MobiDB-lite"/>
    </source>
</evidence>
<accession>A0A830HVQ4</accession>
<dbReference type="SMART" id="SM00220">
    <property type="entry name" value="S_TKc"/>
    <property type="match status" value="1"/>
</dbReference>
<feature type="region of interest" description="Disordered" evidence="9">
    <location>
        <begin position="334"/>
        <end position="419"/>
    </location>
</feature>
<dbReference type="OrthoDB" id="248923at2759"/>
<dbReference type="InterPro" id="IPR008271">
    <property type="entry name" value="Ser/Thr_kinase_AS"/>
</dbReference>
<dbReference type="EMBL" id="BNJQ01000025">
    <property type="protein sequence ID" value="GHP09521.1"/>
    <property type="molecule type" value="Genomic_DNA"/>
</dbReference>
<feature type="region of interest" description="Disordered" evidence="9">
    <location>
        <begin position="530"/>
        <end position="553"/>
    </location>
</feature>
<dbReference type="GO" id="GO:0004674">
    <property type="term" value="F:protein serine/threonine kinase activity"/>
    <property type="evidence" value="ECO:0007669"/>
    <property type="project" value="UniProtKB-KW"/>
</dbReference>
<gene>
    <name evidence="11" type="ORF">PPROV_000825600</name>
</gene>
<organism evidence="11 12">
    <name type="scientific">Pycnococcus provasolii</name>
    <dbReference type="NCBI Taxonomy" id="41880"/>
    <lineage>
        <taxon>Eukaryota</taxon>
        <taxon>Viridiplantae</taxon>
        <taxon>Chlorophyta</taxon>
        <taxon>Pseudoscourfieldiophyceae</taxon>
        <taxon>Pseudoscourfieldiales</taxon>
        <taxon>Pycnococcaceae</taxon>
        <taxon>Pycnococcus</taxon>
    </lineage>
</organism>
<dbReference type="PANTHER" id="PTHR44899:SF7">
    <property type="entry name" value="NIMA-RELATED KINASE"/>
    <property type="match status" value="1"/>
</dbReference>
<dbReference type="PANTHER" id="PTHR44899">
    <property type="entry name" value="CAMK FAMILY PROTEIN KINASE"/>
    <property type="match status" value="1"/>
</dbReference>
<dbReference type="InterPro" id="IPR051131">
    <property type="entry name" value="NEK_Ser/Thr_kinase_NIMA"/>
</dbReference>
<feature type="region of interest" description="Disordered" evidence="9">
    <location>
        <begin position="194"/>
        <end position="215"/>
    </location>
</feature>
<evidence type="ECO:0000313" key="11">
    <source>
        <dbReference type="EMBL" id="GHP09521.1"/>
    </source>
</evidence>
<feature type="domain" description="Protein kinase" evidence="10">
    <location>
        <begin position="1"/>
        <end position="179"/>
    </location>
</feature>
<comment type="catalytic activity">
    <reaction evidence="8">
        <text>L-seryl-[protein] + ATP = O-phospho-L-seryl-[protein] + ADP + H(+)</text>
        <dbReference type="Rhea" id="RHEA:17989"/>
        <dbReference type="Rhea" id="RHEA-COMP:9863"/>
        <dbReference type="Rhea" id="RHEA-COMP:11604"/>
        <dbReference type="ChEBI" id="CHEBI:15378"/>
        <dbReference type="ChEBI" id="CHEBI:29999"/>
        <dbReference type="ChEBI" id="CHEBI:30616"/>
        <dbReference type="ChEBI" id="CHEBI:83421"/>
        <dbReference type="ChEBI" id="CHEBI:456216"/>
        <dbReference type="EC" id="2.7.11.1"/>
    </reaction>
</comment>
<dbReference type="Gene3D" id="1.10.510.10">
    <property type="entry name" value="Transferase(Phosphotransferase) domain 1"/>
    <property type="match status" value="1"/>
</dbReference>
<keyword evidence="2" id="KW-0723">Serine/threonine-protein kinase</keyword>
<evidence type="ECO:0000256" key="7">
    <source>
        <dbReference type="ARBA" id="ARBA00047899"/>
    </source>
</evidence>
<sequence>MEYVPHGTLLDRIRNQRGRRLSERVVWRYFLQVASGLDHIHSCGVLHRDLKSTNVLIGANDDCRIVDLGSAAVLKARGQLAATTVGTPYYLAPELCRNEPYGEKADVWALGCILYELLCLRYPFRAGNQAALVMKIIEGKFEAPSSAYSTELVNIVYDLLSLDPNSRPSAGAIIRRPSVAVKCAQMGVVVPTTAPGAPAHRSTSTNLTTSGPPPPMPKRVPPMLGISIDVPAGRTPTPNHKRGGVVRRVPSLGRVTPTVEVTGSAVRTPMAQMEMVRKRTSTGQGRAAPDMAHSLYEDELSPNRMRIENSRRQQMQWTDTNGIVDTFRRISSHDNLVSQQKQRKHKPPAGSTPEPGMISKLDAPRRRYDAGTPPLPPSQHEHHHHHHHHHEQEQPERYGMGTPPQQSEREAVRMSREDAEDGIVSGDVLVRDTRFVEHEVFSPSNLRLLPSWWRAHATGRGPSPLGDTDPMYGTLGDDGAALMEPIASEKFAGLIDPLALPRSTSTPPETWNSPFLPHSPRKRRLEGIVVDPPPRRRTPIPEHGGTSPIPPLGMDGASGAAAKARRAIESPRFSWAGGGVSEMRQLVPRNPAIERSRSDGVKASMPGIPKPPHERAGRLVPIPSHHHLMDHPAALRAKSDSPIPLGPVLHRSLQKQMSEGGGGGGGYGGGGAAAFHRPAAAKQLSKLFEASGSGHN</sequence>
<keyword evidence="3" id="KW-0808">Transferase</keyword>
<protein>
    <recommendedName>
        <fullName evidence="1">non-specific serine/threonine protein kinase</fullName>
        <ecNumber evidence="1">2.7.11.1</ecNumber>
    </recommendedName>
</protein>
<feature type="compositionally biased region" description="Polar residues" evidence="9">
    <location>
        <begin position="201"/>
        <end position="210"/>
    </location>
</feature>
<evidence type="ECO:0000259" key="10">
    <source>
        <dbReference type="PROSITE" id="PS50011"/>
    </source>
</evidence>
<keyword evidence="4" id="KW-0547">Nucleotide-binding</keyword>